<dbReference type="InterPro" id="IPR012334">
    <property type="entry name" value="Pectin_lyas_fold"/>
</dbReference>
<dbReference type="PANTHER" id="PTHR43392:SF2">
    <property type="entry name" value="AAA-TYPE ATPASE FAMILY PROTEIN _ ANKYRIN REPEAT FAMILY PROTEIN"/>
    <property type="match status" value="1"/>
</dbReference>
<evidence type="ECO:0000313" key="7">
    <source>
        <dbReference type="Proteomes" id="UP000730482"/>
    </source>
</evidence>
<dbReference type="InterPro" id="IPR011050">
    <property type="entry name" value="Pectin_lyase_fold/virulence"/>
</dbReference>
<comment type="similarity">
    <text evidence="1">Belongs to the CbxX/CfxQ family.</text>
</comment>
<dbReference type="SUPFAM" id="SSF52540">
    <property type="entry name" value="P-loop containing nucleoside triphosphate hydrolases"/>
    <property type="match status" value="2"/>
</dbReference>
<evidence type="ECO:0000256" key="1">
    <source>
        <dbReference type="ARBA" id="ARBA00010378"/>
    </source>
</evidence>
<dbReference type="Pfam" id="PF13229">
    <property type="entry name" value="Beta_helix"/>
    <property type="match status" value="1"/>
</dbReference>
<dbReference type="InterPro" id="IPR039448">
    <property type="entry name" value="Beta_helix"/>
</dbReference>
<evidence type="ECO:0000256" key="3">
    <source>
        <dbReference type="ARBA" id="ARBA00022840"/>
    </source>
</evidence>
<evidence type="ECO:0000256" key="2">
    <source>
        <dbReference type="ARBA" id="ARBA00022741"/>
    </source>
</evidence>
<feature type="region of interest" description="Disordered" evidence="4">
    <location>
        <begin position="498"/>
        <end position="575"/>
    </location>
</feature>
<dbReference type="SMART" id="SM00382">
    <property type="entry name" value="AAA"/>
    <property type="match status" value="1"/>
</dbReference>
<dbReference type="Pfam" id="PF17866">
    <property type="entry name" value="AAA_lid_6"/>
    <property type="match status" value="1"/>
</dbReference>
<dbReference type="InterPro" id="IPR003593">
    <property type="entry name" value="AAA+_ATPase"/>
</dbReference>
<proteinExistence type="inferred from homology"/>
<dbReference type="InterPro" id="IPR041627">
    <property type="entry name" value="AAA_lid_6"/>
</dbReference>
<evidence type="ECO:0000313" key="6">
    <source>
        <dbReference type="EMBL" id="MBS2553606.1"/>
    </source>
</evidence>
<dbReference type="InterPro" id="IPR003959">
    <property type="entry name" value="ATPase_AAA_core"/>
</dbReference>
<evidence type="ECO:0000259" key="5">
    <source>
        <dbReference type="SMART" id="SM00382"/>
    </source>
</evidence>
<keyword evidence="3" id="KW-0067">ATP-binding</keyword>
<dbReference type="EMBL" id="JAAFYZ010000269">
    <property type="protein sequence ID" value="MBS2553606.1"/>
    <property type="molecule type" value="Genomic_DNA"/>
</dbReference>
<dbReference type="Proteomes" id="UP000730482">
    <property type="component" value="Unassembled WGS sequence"/>
</dbReference>
<dbReference type="Gene3D" id="1.10.8.60">
    <property type="match status" value="1"/>
</dbReference>
<protein>
    <submittedName>
        <fullName evidence="6">Right-handed parallel beta-helix repeat-containing protein</fullName>
    </submittedName>
</protein>
<gene>
    <name evidence="6" type="ORF">KGQ19_42820</name>
</gene>
<dbReference type="SMART" id="SM00710">
    <property type="entry name" value="PbH1"/>
    <property type="match status" value="9"/>
</dbReference>
<dbReference type="CDD" id="cd00009">
    <property type="entry name" value="AAA"/>
    <property type="match status" value="1"/>
</dbReference>
<dbReference type="Gene3D" id="2.160.20.10">
    <property type="entry name" value="Single-stranded right-handed beta-helix, Pectin lyase-like"/>
    <property type="match status" value="2"/>
</dbReference>
<dbReference type="PRINTS" id="PR00819">
    <property type="entry name" value="CBXCFQXSUPER"/>
</dbReference>
<dbReference type="InterPro" id="IPR050773">
    <property type="entry name" value="CbxX/CfxQ_RuBisCO_ESX"/>
</dbReference>
<feature type="compositionally biased region" description="Low complexity" evidence="4">
    <location>
        <begin position="541"/>
        <end position="550"/>
    </location>
</feature>
<comment type="caution">
    <text evidence="6">The sequence shown here is derived from an EMBL/GenBank/DDBJ whole genome shotgun (WGS) entry which is preliminary data.</text>
</comment>
<dbReference type="Gene3D" id="3.40.50.300">
    <property type="entry name" value="P-loop containing nucleotide triphosphate hydrolases"/>
    <property type="match status" value="2"/>
</dbReference>
<dbReference type="RefSeq" id="WP_212020324.1">
    <property type="nucleotide sequence ID" value="NZ_JAAFYZ010000269.1"/>
</dbReference>
<accession>A0ABS5L5I3</accession>
<keyword evidence="7" id="KW-1185">Reference proteome</keyword>
<dbReference type="InterPro" id="IPR006626">
    <property type="entry name" value="PbH1"/>
</dbReference>
<dbReference type="PANTHER" id="PTHR43392">
    <property type="entry name" value="AAA-TYPE ATPASE FAMILY PROTEIN / ANKYRIN REPEAT FAMILY PROTEIN"/>
    <property type="match status" value="1"/>
</dbReference>
<feature type="domain" description="AAA+ ATPase" evidence="5">
    <location>
        <begin position="617"/>
        <end position="758"/>
    </location>
</feature>
<dbReference type="InterPro" id="IPR000641">
    <property type="entry name" value="CbxX/CfxQ"/>
</dbReference>
<keyword evidence="2" id="KW-0547">Nucleotide-binding</keyword>
<reference evidence="6 7" key="1">
    <citation type="submission" date="2020-02" db="EMBL/GenBank/DDBJ databases">
        <title>Acidophilic actinobacteria isolated from forest soil.</title>
        <authorList>
            <person name="Golinska P."/>
        </authorList>
    </citation>
    <scope>NUCLEOTIDE SEQUENCE [LARGE SCALE GENOMIC DNA]</scope>
    <source>
        <strain evidence="6 7">NL8</strain>
    </source>
</reference>
<dbReference type="SUPFAM" id="SSF51126">
    <property type="entry name" value="Pectin lyase-like"/>
    <property type="match status" value="2"/>
</dbReference>
<sequence length="1111" mass="113493">MTRHILLVSRDRAGACRTIGDALRQATDGALISVSAGRYEESLLIDKVVTLAPEGAGGDVEIHGGSGPALIVDADAVQLTNLTLVGTDDQAPIVEVRRGEAVLDDCRVTGPAWTSLLAHGAGTLALRDCRIANPAGAGVVVTSPGANVVENTDIEDVASSALVVSERGRLTVRGCRIRRTGGNGVCVNGHSRTEIQDTEIEGSSKPALAVEQNAALEAKGLRITGSSQLDVYLTTRGEVTLLDSAFTGSGGQGVHITGESQARLVGCAIAGAAGHGVHITGASRPQLKACTVTGTPFGVVVEGGSTPTLSELTVRDADQVAVLVTGESVPEFEQLVTAGTGTSVSVLGGARVMLRGARLASGTAPAVTVAEHGQARLGRVEIDSTAEFGLRLDDGGRAALEACVLRGSGLLVGADAVATAQSSEFDRAPADLVRVLAGGAFSAGESRFHGAKGHGVAVDSDGRAVLTVCRVFDNGGDGVHAADDALVDLVDCDVHDNGGTPTRRAAGTAKRKSPPPGPVATDADAGTGARPATARPASAWPASADGNGPDAADDPGTDDRPAPREGAGDAGQAGTGPLSELAGLVGLASVKAEVTALINLNTIAARREELGLPIPPLSRHLVFAGPPGTGKTTVARLYGAVLAELGVLTQGHMVEVSRADLVAQYIGATAIKTTEVVTRALGGVLFIDEAYTLTNQAKGSGPDFGREAVETLMKLMEDHRDELVVIVAGYSDLMEQFLSSNPGMASRFTRTIEFPNYSVEELVTIVRGMCDTHHYELEDAALAALTRYFEAVPKGPTFGNGRVGRKIFEAMISNQASRLATSPHAADAELTRLTAADVETPAGGAAAGAPGAAGPAQGAAQRRLSALVGLDTVREALQARLTGLGNLRRAGRPTAGLANLVFEGWAGSGRRAVAALYARALAEIGVSAHGALTAVELSDFPAGRPGQAEAFADTVYDRCDGGTLLLVYDEAFAARPAAQRQAVLQAVPAAAARVPQAVTLLAGERHRIGPLLRDRTPLAAGFAEYLMFADYTGRQLADLALRELAARGCPVAEDGAAAIAAYFDSAPARTGALAAHRFARQLAAASGSGAIGAADLPDRAPDPADPEPALV</sequence>
<dbReference type="Pfam" id="PF00004">
    <property type="entry name" value="AAA"/>
    <property type="match status" value="1"/>
</dbReference>
<name>A0ABS5L5I3_9ACTN</name>
<feature type="compositionally biased region" description="Basic and acidic residues" evidence="4">
    <location>
        <begin position="557"/>
        <end position="567"/>
    </location>
</feature>
<organism evidence="6 7">
    <name type="scientific">Catenulispora pinistramenti</name>
    <dbReference type="NCBI Taxonomy" id="2705254"/>
    <lineage>
        <taxon>Bacteria</taxon>
        <taxon>Bacillati</taxon>
        <taxon>Actinomycetota</taxon>
        <taxon>Actinomycetes</taxon>
        <taxon>Catenulisporales</taxon>
        <taxon>Catenulisporaceae</taxon>
        <taxon>Catenulispora</taxon>
    </lineage>
</organism>
<dbReference type="InterPro" id="IPR027417">
    <property type="entry name" value="P-loop_NTPase"/>
</dbReference>
<evidence type="ECO:0000256" key="4">
    <source>
        <dbReference type="SAM" id="MobiDB-lite"/>
    </source>
</evidence>